<feature type="domain" description="ABC transporter" evidence="9">
    <location>
        <begin position="75"/>
        <end position="323"/>
    </location>
</feature>
<evidence type="ECO:0000313" key="11">
    <source>
        <dbReference type="Proteomes" id="UP001139516"/>
    </source>
</evidence>
<dbReference type="InterPro" id="IPR017871">
    <property type="entry name" value="ABC_transporter-like_CS"/>
</dbReference>
<dbReference type="GO" id="GO:0055085">
    <property type="term" value="P:transmembrane transport"/>
    <property type="evidence" value="ECO:0007669"/>
    <property type="project" value="UniProtKB-ARBA"/>
</dbReference>
<dbReference type="InterPro" id="IPR050388">
    <property type="entry name" value="ABC_Ni/Peptide_Import"/>
</dbReference>
<dbReference type="GO" id="GO:0005524">
    <property type="term" value="F:ATP binding"/>
    <property type="evidence" value="ECO:0007669"/>
    <property type="project" value="UniProtKB-KW"/>
</dbReference>
<evidence type="ECO:0000256" key="6">
    <source>
        <dbReference type="ARBA" id="ARBA00022840"/>
    </source>
</evidence>
<evidence type="ECO:0000256" key="8">
    <source>
        <dbReference type="SAM" id="MobiDB-lite"/>
    </source>
</evidence>
<keyword evidence="5" id="KW-0547">Nucleotide-binding</keyword>
<dbReference type="RefSeq" id="WP_248665616.1">
    <property type="nucleotide sequence ID" value="NZ_JALPRX010000010.1"/>
</dbReference>
<evidence type="ECO:0000256" key="7">
    <source>
        <dbReference type="ARBA" id="ARBA00023136"/>
    </source>
</evidence>
<dbReference type="GO" id="GO:0005886">
    <property type="term" value="C:plasma membrane"/>
    <property type="evidence" value="ECO:0007669"/>
    <property type="project" value="UniProtKB-SubCell"/>
</dbReference>
<comment type="caution">
    <text evidence="10">The sequence shown here is derived from an EMBL/GenBank/DDBJ whole genome shotgun (WGS) entry which is preliminary data.</text>
</comment>
<dbReference type="PANTHER" id="PTHR43297">
    <property type="entry name" value="OLIGOPEPTIDE TRANSPORT ATP-BINDING PROTEIN APPD"/>
    <property type="match status" value="1"/>
</dbReference>
<evidence type="ECO:0000256" key="3">
    <source>
        <dbReference type="ARBA" id="ARBA00022448"/>
    </source>
</evidence>
<dbReference type="EMBL" id="JALPRX010000010">
    <property type="protein sequence ID" value="MCK8783491.1"/>
    <property type="molecule type" value="Genomic_DNA"/>
</dbReference>
<evidence type="ECO:0000313" key="10">
    <source>
        <dbReference type="EMBL" id="MCK8783491.1"/>
    </source>
</evidence>
<comment type="similarity">
    <text evidence="2">Belongs to the ABC transporter superfamily.</text>
</comment>
<keyword evidence="11" id="KW-1185">Reference proteome</keyword>
<dbReference type="GO" id="GO:0015833">
    <property type="term" value="P:peptide transport"/>
    <property type="evidence" value="ECO:0007669"/>
    <property type="project" value="InterPro"/>
</dbReference>
<gene>
    <name evidence="10" type="ORF">M0638_03725</name>
</gene>
<dbReference type="PROSITE" id="PS50893">
    <property type="entry name" value="ABC_TRANSPORTER_2"/>
    <property type="match status" value="1"/>
</dbReference>
<dbReference type="CDD" id="cd03257">
    <property type="entry name" value="ABC_NikE_OppD_transporters"/>
    <property type="match status" value="1"/>
</dbReference>
<keyword evidence="7" id="KW-0472">Membrane</keyword>
<name>A0A9X2BTT8_9PROT</name>
<comment type="subcellular location">
    <subcellularLocation>
        <location evidence="1">Cell inner membrane</location>
        <topology evidence="1">Peripheral membrane protein</topology>
    </subcellularLocation>
</comment>
<evidence type="ECO:0000256" key="2">
    <source>
        <dbReference type="ARBA" id="ARBA00005417"/>
    </source>
</evidence>
<dbReference type="Pfam" id="PF08352">
    <property type="entry name" value="oligo_HPY"/>
    <property type="match status" value="1"/>
</dbReference>
<dbReference type="Proteomes" id="UP001139516">
    <property type="component" value="Unassembled WGS sequence"/>
</dbReference>
<dbReference type="GO" id="GO:0016887">
    <property type="term" value="F:ATP hydrolysis activity"/>
    <property type="evidence" value="ECO:0007669"/>
    <property type="project" value="InterPro"/>
</dbReference>
<evidence type="ECO:0000256" key="4">
    <source>
        <dbReference type="ARBA" id="ARBA00022475"/>
    </source>
</evidence>
<dbReference type="NCBIfam" id="TIGR01727">
    <property type="entry name" value="oligo_HPY"/>
    <property type="match status" value="1"/>
</dbReference>
<evidence type="ECO:0000259" key="9">
    <source>
        <dbReference type="PROSITE" id="PS50893"/>
    </source>
</evidence>
<dbReference type="InterPro" id="IPR027417">
    <property type="entry name" value="P-loop_NTPase"/>
</dbReference>
<dbReference type="PANTHER" id="PTHR43297:SF2">
    <property type="entry name" value="DIPEPTIDE TRANSPORT ATP-BINDING PROTEIN DPPD"/>
    <property type="match status" value="1"/>
</dbReference>
<dbReference type="AlphaFoldDB" id="A0A9X2BTT8"/>
<reference evidence="10" key="1">
    <citation type="submission" date="2022-04" db="EMBL/GenBank/DDBJ databases">
        <title>Roseomonas acroporae sp. nov., isolated from coral Acropora digitifera.</title>
        <authorList>
            <person name="Sun H."/>
        </authorList>
    </citation>
    <scope>NUCLEOTIDE SEQUENCE</scope>
    <source>
        <strain evidence="10">NAR14</strain>
    </source>
</reference>
<dbReference type="InterPro" id="IPR003439">
    <property type="entry name" value="ABC_transporter-like_ATP-bd"/>
</dbReference>
<keyword evidence="6 10" id="KW-0067">ATP-binding</keyword>
<proteinExistence type="inferred from homology"/>
<evidence type="ECO:0000256" key="1">
    <source>
        <dbReference type="ARBA" id="ARBA00004417"/>
    </source>
</evidence>
<dbReference type="FunFam" id="3.40.50.300:FF:000016">
    <property type="entry name" value="Oligopeptide ABC transporter ATP-binding component"/>
    <property type="match status" value="1"/>
</dbReference>
<accession>A0A9X2BTT8</accession>
<dbReference type="SMART" id="SM00382">
    <property type="entry name" value="AAA"/>
    <property type="match status" value="1"/>
</dbReference>
<dbReference type="PROSITE" id="PS00211">
    <property type="entry name" value="ABC_TRANSPORTER_1"/>
    <property type="match status" value="1"/>
</dbReference>
<dbReference type="SUPFAM" id="SSF52540">
    <property type="entry name" value="P-loop containing nucleoside triphosphate hydrolases"/>
    <property type="match status" value="1"/>
</dbReference>
<organism evidence="10 11">
    <name type="scientific">Roseomonas acroporae</name>
    <dbReference type="NCBI Taxonomy" id="2937791"/>
    <lineage>
        <taxon>Bacteria</taxon>
        <taxon>Pseudomonadati</taxon>
        <taxon>Pseudomonadota</taxon>
        <taxon>Alphaproteobacteria</taxon>
        <taxon>Acetobacterales</taxon>
        <taxon>Roseomonadaceae</taxon>
        <taxon>Roseomonas</taxon>
    </lineage>
</organism>
<dbReference type="InterPro" id="IPR013563">
    <property type="entry name" value="Oligopep_ABC_C"/>
</dbReference>
<keyword evidence="4" id="KW-1003">Cell membrane</keyword>
<protein>
    <submittedName>
        <fullName evidence="10">ABC transporter ATP-binding protein</fullName>
    </submittedName>
</protein>
<dbReference type="InterPro" id="IPR003593">
    <property type="entry name" value="AAA+_ATPase"/>
</dbReference>
<dbReference type="Pfam" id="PF00005">
    <property type="entry name" value="ABC_tran"/>
    <property type="match status" value="1"/>
</dbReference>
<sequence length="388" mass="40775">MSERPPRADPAVPPQLTPAGGPAADLAVEPGEAPPLDTAPTPPGTAPNLLDSLPPGPIPPAAAFSAAQAEPCLAVRDLAVSFRTRGGTVKALEQVGFTVGRGEIVALVGESGSGKSVTAYALMGILDAAGEVTAGTAQFGGTDLLHAPERTLRGIRGRDISMIFQNPRTALNPIRPVGKQIADVLIRHGGAGRREAPAAAIEMLRRVRITDPERRARAYPYEMSGGMCQRVMIAIALACRPKLLIADEPTTGIDVTTQAVIMDLLTGLARESGVSALVITHDLALASEYCDRVVVMHAGHVVEDAPVRDLFAHPRHPYTARLLAATPTGHASLADLASIPGSLPDLRRPDLPACRYIGRCDRALDSCQVSLQRREIAPSHLVACNNPL</sequence>
<keyword evidence="3" id="KW-0813">Transport</keyword>
<evidence type="ECO:0000256" key="5">
    <source>
        <dbReference type="ARBA" id="ARBA00022741"/>
    </source>
</evidence>
<dbReference type="Gene3D" id="3.40.50.300">
    <property type="entry name" value="P-loop containing nucleotide triphosphate hydrolases"/>
    <property type="match status" value="1"/>
</dbReference>
<feature type="region of interest" description="Disordered" evidence="8">
    <location>
        <begin position="1"/>
        <end position="57"/>
    </location>
</feature>